<protein>
    <submittedName>
        <fullName evidence="1">Uncharacterized protein</fullName>
    </submittedName>
</protein>
<evidence type="ECO:0000313" key="2">
    <source>
        <dbReference type="Proteomes" id="UP000177996"/>
    </source>
</evidence>
<comment type="caution">
    <text evidence="1">The sequence shown here is derived from an EMBL/GenBank/DDBJ whole genome shotgun (WGS) entry which is preliminary data.</text>
</comment>
<dbReference type="Proteomes" id="UP000177996">
    <property type="component" value="Unassembled WGS sequence"/>
</dbReference>
<name>A0A1G2D266_9BACT</name>
<reference evidence="1 2" key="1">
    <citation type="journal article" date="2016" name="Nat. Commun.">
        <title>Thousands of microbial genomes shed light on interconnected biogeochemical processes in an aquifer system.</title>
        <authorList>
            <person name="Anantharaman K."/>
            <person name="Brown C.T."/>
            <person name="Hug L.A."/>
            <person name="Sharon I."/>
            <person name="Castelle C.J."/>
            <person name="Probst A.J."/>
            <person name="Thomas B.C."/>
            <person name="Singh A."/>
            <person name="Wilkins M.J."/>
            <person name="Karaoz U."/>
            <person name="Brodie E.L."/>
            <person name="Williams K.H."/>
            <person name="Hubbard S.S."/>
            <person name="Banfield J.F."/>
        </authorList>
    </citation>
    <scope>NUCLEOTIDE SEQUENCE [LARGE SCALE GENOMIC DNA]</scope>
</reference>
<accession>A0A1G2D266</accession>
<proteinExistence type="predicted"/>
<organism evidence="1 2">
    <name type="scientific">Candidatus Lloydbacteria bacterium RIFCSPHIGHO2_02_FULL_50_13</name>
    <dbReference type="NCBI Taxonomy" id="1798661"/>
    <lineage>
        <taxon>Bacteria</taxon>
        <taxon>Candidatus Lloydiibacteriota</taxon>
    </lineage>
</organism>
<sequence>MNVSDFLQRCKPIPIPNDVFHEVVRSEEKCYPLFGKIQAESFRELGHEVGVSGKGVDLMIVRVFA</sequence>
<dbReference type="AlphaFoldDB" id="A0A1G2D266"/>
<dbReference type="STRING" id="1798661.A3D65_00895"/>
<dbReference type="EMBL" id="MHLL01000054">
    <property type="protein sequence ID" value="OGZ07699.1"/>
    <property type="molecule type" value="Genomic_DNA"/>
</dbReference>
<gene>
    <name evidence="1" type="ORF">A3D65_00895</name>
</gene>
<evidence type="ECO:0000313" key="1">
    <source>
        <dbReference type="EMBL" id="OGZ07699.1"/>
    </source>
</evidence>